<proteinExistence type="inferred from homology"/>
<dbReference type="Proteomes" id="UP000001551">
    <property type="component" value="Chromosome"/>
</dbReference>
<dbReference type="HAMAP" id="MF_01185">
    <property type="entry name" value="FliW"/>
    <property type="match status" value="1"/>
</dbReference>
<evidence type="ECO:0000313" key="7">
    <source>
        <dbReference type="Proteomes" id="UP000001551"/>
    </source>
</evidence>
<gene>
    <name evidence="5" type="primary">fliW</name>
    <name evidence="6" type="ordered locus">Ethha_2550</name>
</gene>
<comment type="similarity">
    <text evidence="5">Belongs to the FliW family.</text>
</comment>
<dbReference type="GO" id="GO:0005737">
    <property type="term" value="C:cytoplasm"/>
    <property type="evidence" value="ECO:0007669"/>
    <property type="project" value="UniProtKB-SubCell"/>
</dbReference>
<dbReference type="PANTHER" id="PTHR39190">
    <property type="entry name" value="FLAGELLAR ASSEMBLY FACTOR FLIW"/>
    <property type="match status" value="1"/>
</dbReference>
<dbReference type="STRING" id="663278.Ethha_2550"/>
<keyword evidence="7" id="KW-1185">Reference proteome</keyword>
<evidence type="ECO:0000256" key="3">
    <source>
        <dbReference type="ARBA" id="ARBA00022845"/>
    </source>
</evidence>
<dbReference type="Pfam" id="PF02623">
    <property type="entry name" value="FliW"/>
    <property type="match status" value="1"/>
</dbReference>
<comment type="subunit">
    <text evidence="5">Interacts with translational regulator CsrA and flagellin(s).</text>
</comment>
<organism evidence="6 7">
    <name type="scientific">Ethanoligenens harbinense (strain DSM 18485 / JCM 12961 / CGMCC 1.5033 / YUAN-3)</name>
    <dbReference type="NCBI Taxonomy" id="663278"/>
    <lineage>
        <taxon>Bacteria</taxon>
        <taxon>Bacillati</taxon>
        <taxon>Bacillota</taxon>
        <taxon>Clostridia</taxon>
        <taxon>Eubacteriales</taxon>
        <taxon>Oscillospiraceae</taxon>
        <taxon>Ethanoligenens</taxon>
    </lineage>
</organism>
<keyword evidence="4 5" id="KW-0143">Chaperone</keyword>
<keyword evidence="2 5" id="KW-1005">Bacterial flagellum biogenesis</keyword>
<sequence length="146" mass="16230">MQIDTKESGPVEVAEQELFRFPQGLYGFETHRLFALLKDRRNPQNPFMWLQSATDRGVCFAVLDAAALFRDYCPPVPTGAGAALALGAQESPRYLVIANLPQAGGRLFLNLKCPVAVNSTARLGVQIILEDDRYPMRYYLPAREGV</sequence>
<name>E6U6H3_ETHHY</name>
<comment type="subcellular location">
    <subcellularLocation>
        <location evidence="5">Cytoplasm</location>
    </subcellularLocation>
</comment>
<comment type="function">
    <text evidence="5">Acts as an anti-CsrA protein, binds CsrA and prevents it from repressing translation of its target genes, one of which is flagellin. Binds to flagellin and participates in the assembly of the flagellum.</text>
</comment>
<dbReference type="EMBL" id="CP002400">
    <property type="protein sequence ID" value="ADU28043.1"/>
    <property type="molecule type" value="Genomic_DNA"/>
</dbReference>
<protein>
    <recommendedName>
        <fullName evidence="5">Flagellar assembly factor FliW</fullName>
    </recommendedName>
</protein>
<reference evidence="6 7" key="1">
    <citation type="submission" date="2010-12" db="EMBL/GenBank/DDBJ databases">
        <title>Complete sequence of Ethanoligenens harbinense YUAN-3.</title>
        <authorList>
            <person name="Lucas S."/>
            <person name="Copeland A."/>
            <person name="Lapidus A."/>
            <person name="Cheng J.-F."/>
            <person name="Bruce D."/>
            <person name="Goodwin L."/>
            <person name="Pitluck S."/>
            <person name="Chertkov O."/>
            <person name="Misra M."/>
            <person name="Detter J.C."/>
            <person name="Han C."/>
            <person name="Tapia R."/>
            <person name="Land M."/>
            <person name="Hauser L."/>
            <person name="Jeffries C."/>
            <person name="Kyrpides N."/>
            <person name="Ivanova N."/>
            <person name="Mikhailova N."/>
            <person name="Wang A."/>
            <person name="Mouttaki H."/>
            <person name="He Z."/>
            <person name="Zhou J."/>
            <person name="Hemme C.L."/>
            <person name="Woyke T."/>
        </authorList>
    </citation>
    <scope>NUCLEOTIDE SEQUENCE [LARGE SCALE GENOMIC DNA]</scope>
    <source>
        <strain evidence="7">DSM 18485 / JCM 12961 / CGMCC 1.5033 / YUAN-3</strain>
    </source>
</reference>
<evidence type="ECO:0000256" key="1">
    <source>
        <dbReference type="ARBA" id="ARBA00022490"/>
    </source>
</evidence>
<evidence type="ECO:0000313" key="6">
    <source>
        <dbReference type="EMBL" id="ADU28043.1"/>
    </source>
</evidence>
<accession>E6U6H3</accession>
<evidence type="ECO:0000256" key="4">
    <source>
        <dbReference type="ARBA" id="ARBA00023186"/>
    </source>
</evidence>
<dbReference type="KEGG" id="eha:Ethha_2550"/>
<dbReference type="eggNOG" id="COG1699">
    <property type="taxonomic scope" value="Bacteria"/>
</dbReference>
<dbReference type="InterPro" id="IPR003775">
    <property type="entry name" value="Flagellar_assembly_factor_FliW"/>
</dbReference>
<evidence type="ECO:0000256" key="5">
    <source>
        <dbReference type="HAMAP-Rule" id="MF_01185"/>
    </source>
</evidence>
<dbReference type="AlphaFoldDB" id="E6U6H3"/>
<dbReference type="Gene3D" id="2.30.290.10">
    <property type="entry name" value="BH3618-like"/>
    <property type="match status" value="1"/>
</dbReference>
<dbReference type="InterPro" id="IPR024046">
    <property type="entry name" value="Flagellar_assmbl_FliW_dom_sf"/>
</dbReference>
<keyword evidence="3 5" id="KW-0810">Translation regulation</keyword>
<dbReference type="PANTHER" id="PTHR39190:SF1">
    <property type="entry name" value="FLAGELLAR ASSEMBLY FACTOR FLIW"/>
    <property type="match status" value="1"/>
</dbReference>
<dbReference type="SUPFAM" id="SSF141457">
    <property type="entry name" value="BH3618-like"/>
    <property type="match status" value="1"/>
</dbReference>
<dbReference type="RefSeq" id="WP_013486386.1">
    <property type="nucleotide sequence ID" value="NC_014828.1"/>
</dbReference>
<dbReference type="GO" id="GO:0044780">
    <property type="term" value="P:bacterial-type flagellum assembly"/>
    <property type="evidence" value="ECO:0007669"/>
    <property type="project" value="UniProtKB-UniRule"/>
</dbReference>
<dbReference type="GO" id="GO:0006417">
    <property type="term" value="P:regulation of translation"/>
    <property type="evidence" value="ECO:0007669"/>
    <property type="project" value="UniProtKB-KW"/>
</dbReference>
<evidence type="ECO:0000256" key="2">
    <source>
        <dbReference type="ARBA" id="ARBA00022795"/>
    </source>
</evidence>
<keyword evidence="1 5" id="KW-0963">Cytoplasm</keyword>
<dbReference type="HOGENOM" id="CLU_112356_0_2_9"/>